<sequence>MQLICPVTTTTTTTRIQKFEPISTRLERTIQKIGLPEGLSIGVEESGPLEVTIAVSGSIRTSIAGADPDEFGFEWNSTDVEDEVSLTHSPNPDIHKLADEAIDAINELVKDLRDQADEERDSHDNDLYQLSTYY</sequence>
<dbReference type="EMBL" id="SBLB01000001">
    <property type="protein sequence ID" value="RYC70730.1"/>
    <property type="molecule type" value="Genomic_DNA"/>
</dbReference>
<comment type="caution">
    <text evidence="2">The sequence shown here is derived from an EMBL/GenBank/DDBJ whole genome shotgun (WGS) entry which is preliminary data.</text>
</comment>
<proteinExistence type="predicted"/>
<organism evidence="2 3">
    <name type="scientific">Spirosoma sordidisoli</name>
    <dbReference type="NCBI Taxonomy" id="2502893"/>
    <lineage>
        <taxon>Bacteria</taxon>
        <taxon>Pseudomonadati</taxon>
        <taxon>Bacteroidota</taxon>
        <taxon>Cytophagia</taxon>
        <taxon>Cytophagales</taxon>
        <taxon>Cytophagaceae</taxon>
        <taxon>Spirosoma</taxon>
    </lineage>
</organism>
<accession>A0A4Q2USM7</accession>
<reference evidence="2 3" key="1">
    <citation type="submission" date="2019-01" db="EMBL/GenBank/DDBJ databases">
        <title>Spirosoma flava sp. nov., a propanil-degrading bacterium isolated from herbicide-contaminated soil.</title>
        <authorList>
            <person name="Zhang L."/>
            <person name="Jiang J.-D."/>
        </authorList>
    </citation>
    <scope>NUCLEOTIDE SEQUENCE [LARGE SCALE GENOMIC DNA]</scope>
    <source>
        <strain evidence="2 3">TY50</strain>
    </source>
</reference>
<protein>
    <submittedName>
        <fullName evidence="2">Uncharacterized protein</fullName>
    </submittedName>
</protein>
<keyword evidence="3" id="KW-1185">Reference proteome</keyword>
<dbReference type="AlphaFoldDB" id="A0A4Q2USM7"/>
<gene>
    <name evidence="2" type="ORF">EQG79_00830</name>
</gene>
<evidence type="ECO:0000313" key="2">
    <source>
        <dbReference type="EMBL" id="RYC70730.1"/>
    </source>
</evidence>
<evidence type="ECO:0000313" key="3">
    <source>
        <dbReference type="Proteomes" id="UP000290407"/>
    </source>
</evidence>
<dbReference type="RefSeq" id="WP_129599014.1">
    <property type="nucleotide sequence ID" value="NZ_SBLB01000001.1"/>
</dbReference>
<name>A0A4Q2USM7_9BACT</name>
<evidence type="ECO:0000256" key="1">
    <source>
        <dbReference type="SAM" id="MobiDB-lite"/>
    </source>
</evidence>
<dbReference type="Proteomes" id="UP000290407">
    <property type="component" value="Unassembled WGS sequence"/>
</dbReference>
<feature type="region of interest" description="Disordered" evidence="1">
    <location>
        <begin position="114"/>
        <end position="134"/>
    </location>
</feature>
<feature type="compositionally biased region" description="Basic and acidic residues" evidence="1">
    <location>
        <begin position="114"/>
        <end position="126"/>
    </location>
</feature>